<proteinExistence type="predicted"/>
<dbReference type="PANTHER" id="PTHR13696">
    <property type="entry name" value="P-LOOP CONTAINING NUCLEOSIDE TRIPHOSPHATE HYDROLASE"/>
    <property type="match status" value="1"/>
</dbReference>
<keyword evidence="2" id="KW-1185">Reference proteome</keyword>
<dbReference type="EMBL" id="FZNN01000014">
    <property type="protein sequence ID" value="SNR66202.1"/>
    <property type="molecule type" value="Genomic_DNA"/>
</dbReference>
<dbReference type="AlphaFoldDB" id="A0A238Y5E9"/>
<name>A0A238Y5E9_9RHOB</name>
<organism evidence="1 2">
    <name type="scientific">Puniceibacterium sediminis</name>
    <dbReference type="NCBI Taxonomy" id="1608407"/>
    <lineage>
        <taxon>Bacteria</taxon>
        <taxon>Pseudomonadati</taxon>
        <taxon>Pseudomonadota</taxon>
        <taxon>Alphaproteobacteria</taxon>
        <taxon>Rhodobacterales</taxon>
        <taxon>Paracoccaceae</taxon>
        <taxon>Puniceibacterium</taxon>
    </lineage>
</organism>
<reference evidence="1 2" key="1">
    <citation type="submission" date="2017-06" db="EMBL/GenBank/DDBJ databases">
        <authorList>
            <person name="Kim H.J."/>
            <person name="Triplett B.A."/>
        </authorList>
    </citation>
    <scope>NUCLEOTIDE SEQUENCE [LARGE SCALE GENOMIC DNA]</scope>
    <source>
        <strain evidence="1 2">DSM 29052</strain>
    </source>
</reference>
<accession>A0A238Y5E9</accession>
<dbReference type="InterPro" id="IPR027417">
    <property type="entry name" value="P-loop_NTPase"/>
</dbReference>
<protein>
    <submittedName>
        <fullName evidence="1">Chromosome partitioning protein</fullName>
    </submittedName>
</protein>
<evidence type="ECO:0000313" key="2">
    <source>
        <dbReference type="Proteomes" id="UP000198417"/>
    </source>
</evidence>
<dbReference type="CDD" id="cd02042">
    <property type="entry name" value="ParAB_family"/>
    <property type="match status" value="1"/>
</dbReference>
<sequence>MDGRTRYGIRQRSTAEHVDRIKGTSLAHIIVVGNEKGGAGKSTVSMHISTALARMGHRVGALDLDLRQKTMGRYTDNRLKFLASENLDLPSPTYIELPEIDAATLQPGENAYDLRLTAAVETLEKTCDFILIDCPGSHTRLSQVAHSLANTLVTPLNDSFVDFDLLAHVDSSGDKILGPSVYSEMVWNARQLRSHAGLKPIDWIVLRNRLGAQNMVNKAKMEKALERLAKRIGFRIAPGFSERVVFRELFPRGLTLLDLKDVGVKQLNISNVAARQEMRELIKALNLPGVTVNF</sequence>
<dbReference type="PANTHER" id="PTHR13696:SF96">
    <property type="entry name" value="COBQ_COBB_MIND_PARA NUCLEOTIDE BINDING DOMAIN-CONTAINING PROTEIN"/>
    <property type="match status" value="1"/>
</dbReference>
<evidence type="ECO:0000313" key="1">
    <source>
        <dbReference type="EMBL" id="SNR66202.1"/>
    </source>
</evidence>
<gene>
    <name evidence="1" type="ORF">SAMN06265370_114127</name>
</gene>
<dbReference type="InterPro" id="IPR050678">
    <property type="entry name" value="DNA_Partitioning_ATPase"/>
</dbReference>
<dbReference type="Gene3D" id="3.40.50.300">
    <property type="entry name" value="P-loop containing nucleotide triphosphate hydrolases"/>
    <property type="match status" value="1"/>
</dbReference>
<dbReference type="Proteomes" id="UP000198417">
    <property type="component" value="Unassembled WGS sequence"/>
</dbReference>
<dbReference type="InterPro" id="IPR015223">
    <property type="entry name" value="MipZ"/>
</dbReference>
<dbReference type="SUPFAM" id="SSF52540">
    <property type="entry name" value="P-loop containing nucleoside triphosphate hydrolases"/>
    <property type="match status" value="1"/>
</dbReference>
<dbReference type="Pfam" id="PF09140">
    <property type="entry name" value="MipZ"/>
    <property type="match status" value="1"/>
</dbReference>